<evidence type="ECO:0000313" key="12">
    <source>
        <dbReference type="EMBL" id="KAF7999318.1"/>
    </source>
</evidence>
<evidence type="ECO:0000256" key="5">
    <source>
        <dbReference type="ARBA" id="ARBA00022771"/>
    </source>
</evidence>
<evidence type="ECO:0000256" key="3">
    <source>
        <dbReference type="ARBA" id="ARBA00022723"/>
    </source>
</evidence>
<dbReference type="Pfam" id="PF01286">
    <property type="entry name" value="XPA_N"/>
    <property type="match status" value="1"/>
</dbReference>
<dbReference type="GO" id="GO:0003684">
    <property type="term" value="F:damaged DNA binding"/>
    <property type="evidence" value="ECO:0007669"/>
    <property type="project" value="InterPro"/>
</dbReference>
<evidence type="ECO:0000256" key="1">
    <source>
        <dbReference type="ARBA" id="ARBA00004123"/>
    </source>
</evidence>
<dbReference type="GO" id="GO:0008270">
    <property type="term" value="F:zinc ion binding"/>
    <property type="evidence" value="ECO:0007669"/>
    <property type="project" value="UniProtKB-KW"/>
</dbReference>
<dbReference type="InterPro" id="IPR022652">
    <property type="entry name" value="Znf_XPA_CS"/>
</dbReference>
<keyword evidence="4" id="KW-0227">DNA damage</keyword>
<dbReference type="CDD" id="cd21077">
    <property type="entry name" value="DBD_Rad14"/>
    <property type="match status" value="1"/>
</dbReference>
<dbReference type="InterPro" id="IPR009061">
    <property type="entry name" value="DNA-bd_dom_put_sf"/>
</dbReference>
<evidence type="ECO:0000256" key="9">
    <source>
        <dbReference type="ARBA" id="ARBA00023242"/>
    </source>
</evidence>
<comment type="subcellular location">
    <subcellularLocation>
        <location evidence="1">Nucleus</location>
    </subcellularLocation>
</comment>
<protein>
    <recommendedName>
        <fullName evidence="11">XPA C-terminal domain-containing protein</fullName>
    </recommendedName>
</protein>
<dbReference type="PANTHER" id="PTHR10142">
    <property type="entry name" value="DNA REPAIR PROTEIN COMPLEMENTING XP-A CELLS"/>
    <property type="match status" value="1"/>
</dbReference>
<dbReference type="InterPro" id="IPR037129">
    <property type="entry name" value="XPA_sf"/>
</dbReference>
<evidence type="ECO:0000256" key="6">
    <source>
        <dbReference type="ARBA" id="ARBA00022833"/>
    </source>
</evidence>
<dbReference type="InterPro" id="IPR000465">
    <property type="entry name" value="XPA/RAD14"/>
</dbReference>
<feature type="compositionally biased region" description="Low complexity" evidence="10">
    <location>
        <begin position="40"/>
        <end position="55"/>
    </location>
</feature>
<dbReference type="GO" id="GO:0000110">
    <property type="term" value="C:nucleotide-excision repair factor 1 complex"/>
    <property type="evidence" value="ECO:0007669"/>
    <property type="project" value="TreeGrafter"/>
</dbReference>
<evidence type="ECO:0000313" key="13">
    <source>
        <dbReference type="Proteomes" id="UP000649328"/>
    </source>
</evidence>
<dbReference type="GO" id="GO:1901255">
    <property type="term" value="P:nucleotide-excision repair involved in interstrand cross-link repair"/>
    <property type="evidence" value="ECO:0007669"/>
    <property type="project" value="TreeGrafter"/>
</dbReference>
<name>A0A8H7GPG3_9ASCO</name>
<keyword evidence="5" id="KW-0863">Zinc-finger</keyword>
<feature type="compositionally biased region" description="Basic and acidic residues" evidence="10">
    <location>
        <begin position="306"/>
        <end position="315"/>
    </location>
</feature>
<feature type="region of interest" description="Disordered" evidence="10">
    <location>
        <begin position="1"/>
        <end position="65"/>
    </location>
</feature>
<comment type="caution">
    <text evidence="12">The sequence shown here is derived from an EMBL/GenBank/DDBJ whole genome shotgun (WGS) entry which is preliminary data.</text>
</comment>
<dbReference type="Proteomes" id="UP000649328">
    <property type="component" value="Unassembled WGS sequence"/>
</dbReference>
<dbReference type="Gene3D" id="3.90.530.10">
    <property type="entry name" value="XPA C-terminal domain"/>
    <property type="match status" value="1"/>
</dbReference>
<proteinExistence type="inferred from homology"/>
<dbReference type="Pfam" id="PF05181">
    <property type="entry name" value="XPA_C"/>
    <property type="match status" value="1"/>
</dbReference>
<evidence type="ECO:0000256" key="7">
    <source>
        <dbReference type="ARBA" id="ARBA00023125"/>
    </source>
</evidence>
<accession>A0A8H7GPG3</accession>
<sequence length="337" mass="39236">MAGLTEDQKRRISRKKTGKRALDRLQQRKAGTLGTAISKPNAPSIPTTNTNTNPPSLIVTNAEHRSIPELPRVELTREQKERITKNRERALQIQKEKLKSFRDATDRTGPVAVVTEQDRKRFKPEYNPPLIQKKDYIEYDFSTMKDSRGGFLDETEKNGLKGAEEEPQSLQEWKEKQKQDLAVKELAPPLDIANAPRCFECESLEIDANLHTNFHVRVCRRCMKEKPEKYALLTKTECREDYLLTEPELKDTGLLRRVEKPNPHGFLRMQLFLRLQVEEYAWKKWGSAEGLDAEWERREQARLDRRDKRYQAKMKEMRKKNPCGGIHTETPERPSVG</sequence>
<dbReference type="EMBL" id="JACBPP010000009">
    <property type="protein sequence ID" value="KAF7999318.1"/>
    <property type="molecule type" value="Genomic_DNA"/>
</dbReference>
<comment type="similarity">
    <text evidence="2">Belongs to the XPA family.</text>
</comment>
<reference evidence="12" key="1">
    <citation type="submission" date="2020-10" db="EMBL/GenBank/DDBJ databases">
        <title>The Whole-Genome Sequence of Metschnikowia persimmonesis, a Novel Endophytic Yeast Species Isolated from Medicinal Plant Diospyros kaki Thumb.</title>
        <authorList>
            <person name="Rahmat E."/>
            <person name="Kang Y."/>
        </authorList>
    </citation>
    <scope>NUCLEOTIDE SEQUENCE</scope>
    <source>
        <strain evidence="12">KIOM G15050</strain>
    </source>
</reference>
<evidence type="ECO:0000256" key="4">
    <source>
        <dbReference type="ARBA" id="ARBA00022763"/>
    </source>
</evidence>
<dbReference type="GO" id="GO:0070914">
    <property type="term" value="P:UV-damage excision repair"/>
    <property type="evidence" value="ECO:0007669"/>
    <property type="project" value="TreeGrafter"/>
</dbReference>
<dbReference type="AlphaFoldDB" id="A0A8H7GPG3"/>
<evidence type="ECO:0000259" key="11">
    <source>
        <dbReference type="Pfam" id="PF05181"/>
    </source>
</evidence>
<feature type="domain" description="XPA C-terminal" evidence="11">
    <location>
        <begin position="229"/>
        <end position="277"/>
    </location>
</feature>
<organism evidence="12 13">
    <name type="scientific">Metschnikowia pulcherrima</name>
    <dbReference type="NCBI Taxonomy" id="27326"/>
    <lineage>
        <taxon>Eukaryota</taxon>
        <taxon>Fungi</taxon>
        <taxon>Dikarya</taxon>
        <taxon>Ascomycota</taxon>
        <taxon>Saccharomycotina</taxon>
        <taxon>Pichiomycetes</taxon>
        <taxon>Metschnikowiaceae</taxon>
        <taxon>Metschnikowia</taxon>
    </lineage>
</organism>
<gene>
    <name evidence="12" type="ORF">HF325_005994</name>
</gene>
<dbReference type="SUPFAM" id="SSF46955">
    <property type="entry name" value="Putative DNA-binding domain"/>
    <property type="match status" value="1"/>
</dbReference>
<dbReference type="PANTHER" id="PTHR10142:SF0">
    <property type="entry name" value="DNA REPAIR PROTEIN COMPLEMENTING XP-A CELLS"/>
    <property type="match status" value="1"/>
</dbReference>
<feature type="region of interest" description="Disordered" evidence="10">
    <location>
        <begin position="306"/>
        <end position="337"/>
    </location>
</feature>
<dbReference type="OrthoDB" id="5368863at2759"/>
<dbReference type="NCBIfam" id="TIGR00598">
    <property type="entry name" value="rad14"/>
    <property type="match status" value="1"/>
</dbReference>
<dbReference type="GO" id="GO:0006284">
    <property type="term" value="P:base-excision repair"/>
    <property type="evidence" value="ECO:0007669"/>
    <property type="project" value="TreeGrafter"/>
</dbReference>
<dbReference type="GO" id="GO:0000715">
    <property type="term" value="P:nucleotide-excision repair, DNA damage recognition"/>
    <property type="evidence" value="ECO:0007669"/>
    <property type="project" value="TreeGrafter"/>
</dbReference>
<keyword evidence="3" id="KW-0479">Metal-binding</keyword>
<evidence type="ECO:0000256" key="2">
    <source>
        <dbReference type="ARBA" id="ARBA00005548"/>
    </source>
</evidence>
<keyword evidence="13" id="KW-1185">Reference proteome</keyword>
<dbReference type="InterPro" id="IPR022656">
    <property type="entry name" value="XPA_C"/>
</dbReference>
<keyword evidence="9" id="KW-0539">Nucleus</keyword>
<feature type="compositionally biased region" description="Basic and acidic residues" evidence="10">
    <location>
        <begin position="1"/>
        <end position="10"/>
    </location>
</feature>
<evidence type="ECO:0000256" key="10">
    <source>
        <dbReference type="SAM" id="MobiDB-lite"/>
    </source>
</evidence>
<evidence type="ECO:0000256" key="8">
    <source>
        <dbReference type="ARBA" id="ARBA00023204"/>
    </source>
</evidence>
<keyword evidence="6" id="KW-0862">Zinc</keyword>
<keyword evidence="7" id="KW-0238">DNA-binding</keyword>
<keyword evidence="8" id="KW-0234">DNA repair</keyword>